<name>A0ACC2TZV2_9FUNG</name>
<protein>
    <submittedName>
        <fullName evidence="1">Uncharacterized protein</fullName>
    </submittedName>
</protein>
<dbReference type="EMBL" id="QTSX02001602">
    <property type="protein sequence ID" value="KAJ9080103.1"/>
    <property type="molecule type" value="Genomic_DNA"/>
</dbReference>
<dbReference type="Proteomes" id="UP001165960">
    <property type="component" value="Unassembled WGS sequence"/>
</dbReference>
<evidence type="ECO:0000313" key="1">
    <source>
        <dbReference type="EMBL" id="KAJ9080103.1"/>
    </source>
</evidence>
<comment type="caution">
    <text evidence="1">The sequence shown here is derived from an EMBL/GenBank/DDBJ whole genome shotgun (WGS) entry which is preliminary data.</text>
</comment>
<keyword evidence="2" id="KW-1185">Reference proteome</keyword>
<organism evidence="1 2">
    <name type="scientific">Entomophthora muscae</name>
    <dbReference type="NCBI Taxonomy" id="34485"/>
    <lineage>
        <taxon>Eukaryota</taxon>
        <taxon>Fungi</taxon>
        <taxon>Fungi incertae sedis</taxon>
        <taxon>Zoopagomycota</taxon>
        <taxon>Entomophthoromycotina</taxon>
        <taxon>Entomophthoromycetes</taxon>
        <taxon>Entomophthorales</taxon>
        <taxon>Entomophthoraceae</taxon>
        <taxon>Entomophthora</taxon>
    </lineage>
</organism>
<gene>
    <name evidence="1" type="ORF">DSO57_1028529</name>
</gene>
<proteinExistence type="predicted"/>
<accession>A0ACC2TZV2</accession>
<sequence length="354" mass="39672">MDPATVFNPGGSSFKVSTEFAVKVSLKDAIATSPAFQGTIPRCIADIKLLSNPRLAHYCIHNGFAEAILLAHERLHGLTLTPDQILVAVVQALSIHTAQDKKHLDRLWRFPDTLNTAKAFEDQDFGICGPIQDWVGVIYDFGDITAINIRPEISKMMRLGFTTTNRASRTAVTLSAVGVYHSLSHYVEVCDGTVPEIELLGTLNDWQQLRLRIEQLLSQFEGTAFWKDPLLGVLDHFVAAAEGNPDLSHWIQMVKVKGANQSPLISGWMNVFFPYLHTYEGFRKNPHINWNQTSISLGIWSHQIPYGFINEQFPWFINGLIIPMKVVVGFLGVEAYKTYNVTPSLQWAVLHKNS</sequence>
<reference evidence="1" key="1">
    <citation type="submission" date="2022-04" db="EMBL/GenBank/DDBJ databases">
        <title>Genome of the entomopathogenic fungus Entomophthora muscae.</title>
        <authorList>
            <person name="Elya C."/>
            <person name="Lovett B.R."/>
            <person name="Lee E."/>
            <person name="Macias A.M."/>
            <person name="Hajek A.E."/>
            <person name="De Bivort B.L."/>
            <person name="Kasson M.T."/>
            <person name="De Fine Licht H.H."/>
            <person name="Stajich J.E."/>
        </authorList>
    </citation>
    <scope>NUCLEOTIDE SEQUENCE</scope>
    <source>
        <strain evidence="1">Berkeley</strain>
    </source>
</reference>
<evidence type="ECO:0000313" key="2">
    <source>
        <dbReference type="Proteomes" id="UP001165960"/>
    </source>
</evidence>